<evidence type="ECO:0000256" key="2">
    <source>
        <dbReference type="SAM" id="MobiDB-lite"/>
    </source>
</evidence>
<protein>
    <recommendedName>
        <fullName evidence="3">Peptidase S74 domain-containing protein</fullName>
    </recommendedName>
</protein>
<evidence type="ECO:0000313" key="5">
    <source>
        <dbReference type="Proteomes" id="UP000196573"/>
    </source>
</evidence>
<keyword evidence="1" id="KW-0175">Coiled coil</keyword>
<feature type="region of interest" description="Disordered" evidence="2">
    <location>
        <begin position="138"/>
        <end position="260"/>
    </location>
</feature>
<keyword evidence="5" id="KW-1185">Reference proteome</keyword>
<gene>
    <name evidence="4" type="ORF">EHSB41UT_00254</name>
</gene>
<proteinExistence type="predicted"/>
<dbReference type="PROSITE" id="PS51688">
    <property type="entry name" value="ICA"/>
    <property type="match status" value="1"/>
</dbReference>
<feature type="domain" description="Peptidase S74" evidence="3">
    <location>
        <begin position="907"/>
        <end position="997"/>
    </location>
</feature>
<organism evidence="4 5">
    <name type="scientific">Parendozoicomonas haliclonae</name>
    <dbReference type="NCBI Taxonomy" id="1960125"/>
    <lineage>
        <taxon>Bacteria</taxon>
        <taxon>Pseudomonadati</taxon>
        <taxon>Pseudomonadota</taxon>
        <taxon>Gammaproteobacteria</taxon>
        <taxon>Oceanospirillales</taxon>
        <taxon>Endozoicomonadaceae</taxon>
        <taxon>Parendozoicomonas</taxon>
    </lineage>
</organism>
<name>A0A1X7AEM0_9GAMM</name>
<feature type="compositionally biased region" description="Low complexity" evidence="2">
    <location>
        <begin position="145"/>
        <end position="186"/>
    </location>
</feature>
<accession>A0A1X7AEM0</accession>
<dbReference type="AlphaFoldDB" id="A0A1X7AEM0"/>
<sequence>MEITQSAGENIIVPQVSGENLEVSVRPGESFTAKFELYTLAPESRAYLDGVVKRVEDAENLAENVELLHGEVVQSHGEVQETAKNLLEKQEEINTAIEDVNEKQEAITEAAADVAQGLVTFGQMKTDMESISVTVAENSSAAKVSETNAANSATEAGESAAAAASSATEAGKSSTASASSAEASSNSEKKSKQHADASGQSAADSASSSSSASGHKTAAANSAAAALDSQNKSKTSETNSKSSETNSKASETAALEHKNTVAELKTGVEATAETISSQADQVASNAVGAALSETLARRWASETEGVEVEPGKYSAEHWARIAERFGGAAVNSLTFRGAWDATKGAPPEPVPETPDFYKITVPGTIAGVEYDEGDNIVWDTEADLWFRIDNSDRPISDSLTSTSSVTSASSKAVNLLDSKKFDKSGGEITAPAAIVSLISEDDTQASTLNLHGVGVKPGAGKLFVGKNTSRGGGIAYFGSQSPDTLGVGSEQIAIYRRYGANEYWTAKNSYSSNTWYFRGQLYADQNQRVFADNYHPNADKLTTARSISVTLSGGVSGTVSQTFDGSEDIAFTVPVELGSHTHAISEIVELQTALDGKYSPNNKPSKSDVGLGSVPNYSASSSVTSDSASTFATSRAAKLAHDKGVEALGVANAALPKSGGTLTGSLVVHKTNPTINMQSTGSGASLSAWISYRDSGNTERGYVGYGSSGNTHLHLHNSIGSVFLSSSGGNSTRISNDNGYLDLGAQNTSHCHYITDRPNHWFNKEVRVNGEIYCGSSYDKRVYHTGYKPSKSDVGLGNVPNYTITSSVSDSSNSKFATAGAVRSAYNLAAGKLARVESSGHLVVPESKWFRAATTGVGFLPNTSGTSGTSYLGTSGWYFKEAWVRNYRGYHMNISSSVVCSDLGITSDYRLKSEIKPLENALDTVCSWNAYSYTKDGSVETGFLAQEIEKTQPHLVSTRESDHFDDERVLHYTQTIAYLAAAVKELRSELAEVKRGLTK</sequence>
<feature type="compositionally biased region" description="Low complexity" evidence="2">
    <location>
        <begin position="196"/>
        <end position="253"/>
    </location>
</feature>
<evidence type="ECO:0000256" key="1">
    <source>
        <dbReference type="SAM" id="Coils"/>
    </source>
</evidence>
<reference evidence="4 5" key="1">
    <citation type="submission" date="2017-03" db="EMBL/GenBank/DDBJ databases">
        <authorList>
            <person name="Afonso C.L."/>
            <person name="Miller P.J."/>
            <person name="Scott M.A."/>
            <person name="Spackman E."/>
            <person name="Goraichik I."/>
            <person name="Dimitrov K.M."/>
            <person name="Suarez D.L."/>
            <person name="Swayne D.E."/>
        </authorList>
    </citation>
    <scope>NUCLEOTIDE SEQUENCE [LARGE SCALE GENOMIC DNA]</scope>
    <source>
        <strain evidence="4">SB41UT1</strain>
    </source>
</reference>
<dbReference type="EMBL" id="FWPT01000001">
    <property type="protein sequence ID" value="SMA33292.1"/>
    <property type="molecule type" value="Genomic_DNA"/>
</dbReference>
<feature type="coiled-coil region" evidence="1">
    <location>
        <begin position="48"/>
        <end position="106"/>
    </location>
</feature>
<evidence type="ECO:0000313" key="4">
    <source>
        <dbReference type="EMBL" id="SMA33292.1"/>
    </source>
</evidence>
<dbReference type="InterPro" id="IPR030392">
    <property type="entry name" value="S74_ICA"/>
</dbReference>
<dbReference type="Proteomes" id="UP000196573">
    <property type="component" value="Unassembled WGS sequence"/>
</dbReference>
<dbReference type="Pfam" id="PF13884">
    <property type="entry name" value="Peptidase_S74"/>
    <property type="match status" value="1"/>
</dbReference>
<evidence type="ECO:0000259" key="3">
    <source>
        <dbReference type="PROSITE" id="PS51688"/>
    </source>
</evidence>